<protein>
    <submittedName>
        <fullName evidence="3">Histidine kinase</fullName>
    </submittedName>
</protein>
<feature type="domain" description="Signal transduction histidine kinase internal region" evidence="2">
    <location>
        <begin position="327"/>
        <end position="401"/>
    </location>
</feature>
<feature type="transmembrane region" description="Helical" evidence="1">
    <location>
        <begin position="281"/>
        <end position="303"/>
    </location>
</feature>
<feature type="transmembrane region" description="Helical" evidence="1">
    <location>
        <begin position="190"/>
        <end position="214"/>
    </location>
</feature>
<evidence type="ECO:0000313" key="4">
    <source>
        <dbReference type="Proteomes" id="UP001319080"/>
    </source>
</evidence>
<feature type="transmembrane region" description="Helical" evidence="1">
    <location>
        <begin position="253"/>
        <end position="275"/>
    </location>
</feature>
<dbReference type="PANTHER" id="PTHR34220">
    <property type="entry name" value="SENSOR HISTIDINE KINASE YPDA"/>
    <property type="match status" value="1"/>
</dbReference>
<dbReference type="SUPFAM" id="SSF55874">
    <property type="entry name" value="ATPase domain of HSP90 chaperone/DNA topoisomerase II/histidine kinase"/>
    <property type="match status" value="1"/>
</dbReference>
<keyword evidence="1" id="KW-0472">Membrane</keyword>
<feature type="transmembrane region" description="Helical" evidence="1">
    <location>
        <begin position="157"/>
        <end position="178"/>
    </location>
</feature>
<keyword evidence="3" id="KW-0808">Transferase</keyword>
<comment type="caution">
    <text evidence="3">The sequence shown here is derived from an EMBL/GenBank/DDBJ whole genome shotgun (WGS) entry which is preliminary data.</text>
</comment>
<gene>
    <name evidence="3" type="ORF">KK062_03355</name>
</gene>
<sequence>MKIRFRTYEFAFVFLLVVASIIKFLWINQSLTEERRQWHEAQYFENNIHGFSYHHNILFPQIAQIVFVFLAYLAISGVVLYAAQHVAGPKRNIIRVIPVTLFLLAGIAFMLGRGIDYLTWIAHPHVFNYGGAGFDILAWFGYNDRPMTNLWTGFNRSLVWVGIIAILLAVREGGIHYLERDSPGKEARLIMANQIASIITIYLCLLPFLILLPATPGKHALLFMGFSFIPSALLMFLFNIYYLFPRLSVKPGWWILTALFAAALAITAPFIATFGLRGNGIHLYGSMVMINLLVISPISWLLFQQRKDKLLAIVKVGQALTKSQEDLNSLRYQINPHFLFNSLNTLYGNALMEKAMTTASGIQQLGDMMRFMLHQNQLDYIPLKSELSYLRNFVGLQNLRIHLLQNVDVQVDINDEACEGDIPPMVLIPFVENAFKHGISNVGKSWVTVVVRCDRKHVYLNVRNSVHPDNIVREKSGVGIPNVMERLKLMFRDKFQLEYGIRGNEYVVSLTLPLTTA</sequence>
<proteinExistence type="predicted"/>
<feature type="transmembrane region" description="Helical" evidence="1">
    <location>
        <begin position="7"/>
        <end position="27"/>
    </location>
</feature>
<dbReference type="InterPro" id="IPR050640">
    <property type="entry name" value="Bact_2-comp_sensor_kinase"/>
</dbReference>
<reference evidence="3 4" key="1">
    <citation type="submission" date="2021-05" db="EMBL/GenBank/DDBJ databases">
        <title>A Polyphasic approach of four new species of the genus Ohtaekwangia: Ohtaekwangia histidinii sp. nov., Ohtaekwangia cretensis sp. nov., Ohtaekwangia indiensis sp. nov., Ohtaekwangia reichenbachii sp. nov. from diverse environment.</title>
        <authorList>
            <person name="Octaviana S."/>
        </authorList>
    </citation>
    <scope>NUCLEOTIDE SEQUENCE [LARGE SCALE GENOMIC DNA]</scope>
    <source>
        <strain evidence="3 4">PWU5</strain>
    </source>
</reference>
<dbReference type="RefSeq" id="WP_254082814.1">
    <property type="nucleotide sequence ID" value="NZ_JAHESE010000001.1"/>
</dbReference>
<dbReference type="GO" id="GO:0000155">
    <property type="term" value="F:phosphorelay sensor kinase activity"/>
    <property type="evidence" value="ECO:0007669"/>
    <property type="project" value="InterPro"/>
</dbReference>
<dbReference type="AlphaFoldDB" id="A0AAP2DWZ0"/>
<accession>A0AAP2DWZ0</accession>
<evidence type="ECO:0000256" key="1">
    <source>
        <dbReference type="SAM" id="Phobius"/>
    </source>
</evidence>
<organism evidence="3 4">
    <name type="scientific">Dawidia cretensis</name>
    <dbReference type="NCBI Taxonomy" id="2782350"/>
    <lineage>
        <taxon>Bacteria</taxon>
        <taxon>Pseudomonadati</taxon>
        <taxon>Bacteroidota</taxon>
        <taxon>Cytophagia</taxon>
        <taxon>Cytophagales</taxon>
        <taxon>Chryseotaleaceae</taxon>
        <taxon>Dawidia</taxon>
    </lineage>
</organism>
<dbReference type="Gene3D" id="3.30.565.10">
    <property type="entry name" value="Histidine kinase-like ATPase, C-terminal domain"/>
    <property type="match status" value="1"/>
</dbReference>
<keyword evidence="4" id="KW-1185">Reference proteome</keyword>
<dbReference type="Proteomes" id="UP001319080">
    <property type="component" value="Unassembled WGS sequence"/>
</dbReference>
<dbReference type="InterPro" id="IPR036890">
    <property type="entry name" value="HATPase_C_sf"/>
</dbReference>
<dbReference type="InterPro" id="IPR010559">
    <property type="entry name" value="Sig_transdc_His_kin_internal"/>
</dbReference>
<keyword evidence="1" id="KW-1133">Transmembrane helix</keyword>
<dbReference type="Pfam" id="PF06580">
    <property type="entry name" value="His_kinase"/>
    <property type="match status" value="1"/>
</dbReference>
<evidence type="ECO:0000259" key="2">
    <source>
        <dbReference type="Pfam" id="PF06580"/>
    </source>
</evidence>
<name>A0AAP2DWZ0_9BACT</name>
<keyword evidence="3" id="KW-0418">Kinase</keyword>
<dbReference type="PANTHER" id="PTHR34220:SF7">
    <property type="entry name" value="SENSOR HISTIDINE KINASE YPDA"/>
    <property type="match status" value="1"/>
</dbReference>
<feature type="transmembrane region" description="Helical" evidence="1">
    <location>
        <begin position="93"/>
        <end position="111"/>
    </location>
</feature>
<keyword evidence="1" id="KW-0812">Transmembrane</keyword>
<feature type="transmembrane region" description="Helical" evidence="1">
    <location>
        <begin position="220"/>
        <end position="241"/>
    </location>
</feature>
<feature type="transmembrane region" description="Helical" evidence="1">
    <location>
        <begin position="62"/>
        <end position="81"/>
    </location>
</feature>
<dbReference type="GO" id="GO:0016020">
    <property type="term" value="C:membrane"/>
    <property type="evidence" value="ECO:0007669"/>
    <property type="project" value="InterPro"/>
</dbReference>
<dbReference type="EMBL" id="JAHESE010000001">
    <property type="protein sequence ID" value="MBT1707239.1"/>
    <property type="molecule type" value="Genomic_DNA"/>
</dbReference>
<evidence type="ECO:0000313" key="3">
    <source>
        <dbReference type="EMBL" id="MBT1707239.1"/>
    </source>
</evidence>